<proteinExistence type="predicted"/>
<reference evidence="1" key="1">
    <citation type="journal article" date="2020" name="Stud. Mycol.">
        <title>101 Dothideomycetes genomes: a test case for predicting lifestyles and emergence of pathogens.</title>
        <authorList>
            <person name="Haridas S."/>
            <person name="Albert R."/>
            <person name="Binder M."/>
            <person name="Bloem J."/>
            <person name="Labutti K."/>
            <person name="Salamov A."/>
            <person name="Andreopoulos B."/>
            <person name="Baker S."/>
            <person name="Barry K."/>
            <person name="Bills G."/>
            <person name="Bluhm B."/>
            <person name="Cannon C."/>
            <person name="Castanera R."/>
            <person name="Culley D."/>
            <person name="Daum C."/>
            <person name="Ezra D."/>
            <person name="Gonzalez J."/>
            <person name="Henrissat B."/>
            <person name="Kuo A."/>
            <person name="Liang C."/>
            <person name="Lipzen A."/>
            <person name="Lutzoni F."/>
            <person name="Magnuson J."/>
            <person name="Mondo S."/>
            <person name="Nolan M."/>
            <person name="Ohm R."/>
            <person name="Pangilinan J."/>
            <person name="Park H.-J."/>
            <person name="Ramirez L."/>
            <person name="Alfaro M."/>
            <person name="Sun H."/>
            <person name="Tritt A."/>
            <person name="Yoshinaga Y."/>
            <person name="Zwiers L.-H."/>
            <person name="Turgeon B."/>
            <person name="Goodwin S."/>
            <person name="Spatafora J."/>
            <person name="Crous P."/>
            <person name="Grigoriev I."/>
        </authorList>
    </citation>
    <scope>NUCLEOTIDE SEQUENCE</scope>
    <source>
        <strain evidence="1">CBS 627.86</strain>
    </source>
</reference>
<name>A0A6A5ZIQ7_9PLEO</name>
<dbReference type="AlphaFoldDB" id="A0A6A5ZIQ7"/>
<organism evidence="1 2">
    <name type="scientific">Lophiotrema nucula</name>
    <dbReference type="NCBI Taxonomy" id="690887"/>
    <lineage>
        <taxon>Eukaryota</taxon>
        <taxon>Fungi</taxon>
        <taxon>Dikarya</taxon>
        <taxon>Ascomycota</taxon>
        <taxon>Pezizomycotina</taxon>
        <taxon>Dothideomycetes</taxon>
        <taxon>Pleosporomycetidae</taxon>
        <taxon>Pleosporales</taxon>
        <taxon>Lophiotremataceae</taxon>
        <taxon>Lophiotrema</taxon>
    </lineage>
</organism>
<sequence>MPTLNFCAFTFSAFPPAIFATRLKEYRFPLIGSSKLLQLRTRAAGILISEFGVNSVSPYFSIPTYRGSYSAIYSAPAGSITP</sequence>
<evidence type="ECO:0000313" key="1">
    <source>
        <dbReference type="EMBL" id="KAF2118733.1"/>
    </source>
</evidence>
<protein>
    <submittedName>
        <fullName evidence="1">Uncharacterized protein</fullName>
    </submittedName>
</protein>
<dbReference type="EMBL" id="ML977316">
    <property type="protein sequence ID" value="KAF2118733.1"/>
    <property type="molecule type" value="Genomic_DNA"/>
</dbReference>
<keyword evidence="2" id="KW-1185">Reference proteome</keyword>
<dbReference type="Proteomes" id="UP000799770">
    <property type="component" value="Unassembled WGS sequence"/>
</dbReference>
<accession>A0A6A5ZIQ7</accession>
<evidence type="ECO:0000313" key="2">
    <source>
        <dbReference type="Proteomes" id="UP000799770"/>
    </source>
</evidence>
<gene>
    <name evidence="1" type="ORF">BDV96DRAFT_361987</name>
</gene>